<dbReference type="Pfam" id="PF07992">
    <property type="entry name" value="Pyr_redox_2"/>
    <property type="match status" value="1"/>
</dbReference>
<dbReference type="Pfam" id="PF09242">
    <property type="entry name" value="FCSD-flav_bind"/>
    <property type="match status" value="1"/>
</dbReference>
<protein>
    <submittedName>
        <fullName evidence="7">Flavocytochrome C sulfide dehydrogenase flavin-binding protein</fullName>
    </submittedName>
</protein>
<dbReference type="SUPFAM" id="SSF55424">
    <property type="entry name" value="FAD/NAD-linked reductases, dimerisation (C-terminal) domain"/>
    <property type="match status" value="1"/>
</dbReference>
<dbReference type="AlphaFoldDB" id="N0BBY8"/>
<feature type="domain" description="FAD/NAD(P)-binding" evidence="4">
    <location>
        <begin position="34"/>
        <end position="147"/>
    </location>
</feature>
<dbReference type="Gene3D" id="3.50.50.60">
    <property type="entry name" value="FAD/NAD(P)-binding domain"/>
    <property type="match status" value="2"/>
</dbReference>
<dbReference type="GO" id="GO:0016491">
    <property type="term" value="F:oxidoreductase activity"/>
    <property type="evidence" value="ECO:0007669"/>
    <property type="project" value="InterPro"/>
</dbReference>
<feature type="domain" description="Flavocytochrome c sulphide dehydrogenase flavin-binding" evidence="5">
    <location>
        <begin position="358"/>
        <end position="428"/>
    </location>
</feature>
<feature type="domain" description="Sulfide dehydrogenase [flavocytochrome c] flavoprotein chain central" evidence="6">
    <location>
        <begin position="165"/>
        <end position="283"/>
    </location>
</feature>
<sequence>MSKMTRREFALLAAGAVAATSDLPRPALSAGPAKVVIIGGGPGGAAVANRLRTADPGLAVTLVEPKEKYTTCFYSNLYLGGFRSFRSITFDYEGVKKRGINVVTDTATAIDTTAKTVTLAHGSVPLGYDRLVVAPGIDLKFDSIEGYSPEAAKIMPHAWQGGEQTWILKEKLLALQDGGLVVMSSPPNPYRCPPGPYERACMIAHFLKTTKPKAKLILFDAKKTFSKQAVFEEAFEEYYKDIIEINLTNEIDDYSVVKVNAQTGEVTTKSGRTERAALANIVPAQKAGSIAAKAGLTDGDWCPVNPQNFTSTKTKDVYVLGDAAIAADMPKSAYSAVSQAGVVAADIVADLSGKPRPPGRYRNTCWSMVAPGNSAKIGGDYSPGEKNGKPFLQGKNEFISKPDDSPAVRQETNQESRDWYQTIVADLFGETPQMAGP</sequence>
<dbReference type="GO" id="GO:0050660">
    <property type="term" value="F:flavin adenine dinucleotide binding"/>
    <property type="evidence" value="ECO:0007669"/>
    <property type="project" value="InterPro"/>
</dbReference>
<reference evidence="7 8" key="1">
    <citation type="journal article" date="2013" name="Genome Announc.">
        <title>Genome sequences for three denitrifying bacterial strains isolated from a uranium- and nitrate-contaminated subsurface environment.</title>
        <authorList>
            <person name="Venkatramanan R."/>
            <person name="Prakash O."/>
            <person name="Woyke T."/>
            <person name="Chain P."/>
            <person name="Goodwin L.A."/>
            <person name="Watson D."/>
            <person name="Brooks S."/>
            <person name="Kostka J.E."/>
            <person name="Green S.J."/>
        </authorList>
    </citation>
    <scope>NUCLEOTIDE SEQUENCE [LARGE SCALE GENOMIC DNA]</scope>
    <source>
        <strain evidence="7 8">1NES1</strain>
    </source>
</reference>
<dbReference type="SUPFAM" id="SSF51905">
    <property type="entry name" value="FAD/NAD(P)-binding domain"/>
    <property type="match status" value="2"/>
</dbReference>
<keyword evidence="8" id="KW-1185">Reference proteome</keyword>
<evidence type="ECO:0000256" key="3">
    <source>
        <dbReference type="SAM" id="MobiDB-lite"/>
    </source>
</evidence>
<evidence type="ECO:0000313" key="7">
    <source>
        <dbReference type="EMBL" id="AGK58006.1"/>
    </source>
</evidence>
<dbReference type="InterPro" id="IPR052541">
    <property type="entry name" value="SQRD"/>
</dbReference>
<keyword evidence="1" id="KW-0285">Flavoprotein</keyword>
<dbReference type="InterPro" id="IPR015323">
    <property type="entry name" value="FlavoCytC_S_DH_flav-bd"/>
</dbReference>
<dbReference type="Pfam" id="PF21706">
    <property type="entry name" value="FCSD_central"/>
    <property type="match status" value="1"/>
</dbReference>
<evidence type="ECO:0000259" key="5">
    <source>
        <dbReference type="Pfam" id="PF09242"/>
    </source>
</evidence>
<organism evidence="7 8">
    <name type="scientific">Hyphomicrobium denitrificans 1NES1</name>
    <dbReference type="NCBI Taxonomy" id="670307"/>
    <lineage>
        <taxon>Bacteria</taxon>
        <taxon>Pseudomonadati</taxon>
        <taxon>Pseudomonadota</taxon>
        <taxon>Alphaproteobacteria</taxon>
        <taxon>Hyphomicrobiales</taxon>
        <taxon>Hyphomicrobiaceae</taxon>
        <taxon>Hyphomicrobium</taxon>
    </lineage>
</organism>
<dbReference type="STRING" id="670307.HYPDE_31658"/>
<dbReference type="InterPro" id="IPR037092">
    <property type="entry name" value="FlavoCytC_S_DH_flav-bd_sf"/>
</dbReference>
<dbReference type="PANTHER" id="PTHR43755:SF1">
    <property type="entry name" value="FAD-DEPENDENT PYRIDINE NUCLEOTIDE-DISULPHIDE OXIDOREDUCTASE"/>
    <property type="match status" value="1"/>
</dbReference>
<gene>
    <name evidence="7" type="ORF">HYPDE_31658</name>
</gene>
<dbReference type="KEGG" id="hdt:HYPDE_31658"/>
<dbReference type="PANTHER" id="PTHR43755">
    <property type="match status" value="1"/>
</dbReference>
<dbReference type="InterPro" id="IPR036188">
    <property type="entry name" value="FAD/NAD-bd_sf"/>
</dbReference>
<evidence type="ECO:0000313" key="8">
    <source>
        <dbReference type="Proteomes" id="UP000005952"/>
    </source>
</evidence>
<dbReference type="EMBL" id="CP005587">
    <property type="protein sequence ID" value="AGK58006.1"/>
    <property type="molecule type" value="Genomic_DNA"/>
</dbReference>
<dbReference type="InterPro" id="IPR023753">
    <property type="entry name" value="FAD/NAD-binding_dom"/>
</dbReference>
<dbReference type="RefSeq" id="WP_015598037.1">
    <property type="nucleotide sequence ID" value="NC_021172.1"/>
</dbReference>
<name>N0BBY8_9HYPH</name>
<dbReference type="InterPro" id="IPR016156">
    <property type="entry name" value="FAD/NAD-linked_Rdtase_dimer_sf"/>
</dbReference>
<feature type="compositionally biased region" description="Basic and acidic residues" evidence="3">
    <location>
        <begin position="398"/>
        <end position="416"/>
    </location>
</feature>
<dbReference type="eggNOG" id="COG0446">
    <property type="taxonomic scope" value="Bacteria"/>
</dbReference>
<evidence type="ECO:0000256" key="1">
    <source>
        <dbReference type="ARBA" id="ARBA00022630"/>
    </source>
</evidence>
<accession>N0BBY8</accession>
<keyword evidence="2" id="KW-0274">FAD</keyword>
<dbReference type="InterPro" id="IPR049386">
    <property type="entry name" value="FCSD_central"/>
</dbReference>
<dbReference type="HOGENOM" id="CLU_030742_0_0_5"/>
<dbReference type="Proteomes" id="UP000005952">
    <property type="component" value="Chromosome"/>
</dbReference>
<evidence type="ECO:0000256" key="2">
    <source>
        <dbReference type="ARBA" id="ARBA00022827"/>
    </source>
</evidence>
<proteinExistence type="predicted"/>
<dbReference type="OrthoDB" id="9802771at2"/>
<feature type="region of interest" description="Disordered" evidence="3">
    <location>
        <begin position="377"/>
        <end position="416"/>
    </location>
</feature>
<evidence type="ECO:0000259" key="6">
    <source>
        <dbReference type="Pfam" id="PF21706"/>
    </source>
</evidence>
<dbReference type="Gene3D" id="3.90.760.10">
    <property type="entry name" value="Flavocytochrome c sulphide dehydrogenase, flavin-binding domain"/>
    <property type="match status" value="1"/>
</dbReference>
<evidence type="ECO:0000259" key="4">
    <source>
        <dbReference type="Pfam" id="PF07992"/>
    </source>
</evidence>